<dbReference type="RefSeq" id="WP_345220478.1">
    <property type="nucleotide sequence ID" value="NZ_BAABHA010000001.1"/>
</dbReference>
<proteinExistence type="predicted"/>
<dbReference type="Proteomes" id="UP001500454">
    <property type="component" value="Unassembled WGS sequence"/>
</dbReference>
<dbReference type="EMBL" id="BAABHA010000001">
    <property type="protein sequence ID" value="GAA4372284.1"/>
    <property type="molecule type" value="Genomic_DNA"/>
</dbReference>
<evidence type="ECO:0000256" key="1">
    <source>
        <dbReference type="SAM" id="SignalP"/>
    </source>
</evidence>
<evidence type="ECO:0000313" key="4">
    <source>
        <dbReference type="Proteomes" id="UP001500454"/>
    </source>
</evidence>
<accession>A0ABP8ITH7</accession>
<keyword evidence="1" id="KW-0732">Signal</keyword>
<sequence length="445" mass="49545">MIMFRHLLAAVLFVATTVSIQAQTSRVPAAPAPPHYGISKTSGQLAARTSATIHKPGTTVQYEWENGAWDRSSALKTVTSYNAQGLPNQQIVSDSSTSVPSLRVSYSYDGQGRPTQYLSASWSNGAWANLNRYIISYDGFGDITGYAIEDWVSGTWVNSMAFRYVISRSGSLIQQVEQEVKVAQAPIFSKVNRTVYTISNGQYTAVSEQDWDNGAYVEKERTLNIVWADWAQRRLASYDEQLWNTADARWVEFRHALTHSSTSIVTVSQEKENNTWTNTFRETITFDGPGNQVGSREESWDGTAWELDEERRTLISYGANDRILREITQVRNQTAPAFVNVERTNYSDFQAIITAARNQDLAASATLYPNPAVEHATFSLTGLRSSAPIKAELISNIGQVVRTFELQPKQGALHETLNLSALPSGVYSLRLNTSEGAVVKRFVRQ</sequence>
<feature type="chain" id="PRO_5047241027" description="Secretion system C-terminal sorting domain-containing protein" evidence="1">
    <location>
        <begin position="23"/>
        <end position="445"/>
    </location>
</feature>
<evidence type="ECO:0000259" key="2">
    <source>
        <dbReference type="Pfam" id="PF18962"/>
    </source>
</evidence>
<feature type="signal peptide" evidence="1">
    <location>
        <begin position="1"/>
        <end position="22"/>
    </location>
</feature>
<protein>
    <recommendedName>
        <fullName evidence="2">Secretion system C-terminal sorting domain-containing protein</fullName>
    </recommendedName>
</protein>
<keyword evidence="4" id="KW-1185">Reference proteome</keyword>
<dbReference type="Gene3D" id="2.40.128.720">
    <property type="match status" value="2"/>
</dbReference>
<gene>
    <name evidence="3" type="ORF">GCM10023186_01600</name>
</gene>
<name>A0ABP8ITH7_9BACT</name>
<evidence type="ECO:0000313" key="3">
    <source>
        <dbReference type="EMBL" id="GAA4372284.1"/>
    </source>
</evidence>
<comment type="caution">
    <text evidence="3">The sequence shown here is derived from an EMBL/GenBank/DDBJ whole genome shotgun (WGS) entry which is preliminary data.</text>
</comment>
<organism evidence="3 4">
    <name type="scientific">Hymenobacter koreensis</name>
    <dbReference type="NCBI Taxonomy" id="1084523"/>
    <lineage>
        <taxon>Bacteria</taxon>
        <taxon>Pseudomonadati</taxon>
        <taxon>Bacteroidota</taxon>
        <taxon>Cytophagia</taxon>
        <taxon>Cytophagales</taxon>
        <taxon>Hymenobacteraceae</taxon>
        <taxon>Hymenobacter</taxon>
    </lineage>
</organism>
<dbReference type="NCBIfam" id="TIGR04183">
    <property type="entry name" value="Por_Secre_tail"/>
    <property type="match status" value="1"/>
</dbReference>
<feature type="domain" description="Secretion system C-terminal sorting" evidence="2">
    <location>
        <begin position="367"/>
        <end position="443"/>
    </location>
</feature>
<dbReference type="Pfam" id="PF18962">
    <property type="entry name" value="Por_Secre_tail"/>
    <property type="match status" value="1"/>
</dbReference>
<reference evidence="4" key="1">
    <citation type="journal article" date="2019" name="Int. J. Syst. Evol. Microbiol.">
        <title>The Global Catalogue of Microorganisms (GCM) 10K type strain sequencing project: providing services to taxonomists for standard genome sequencing and annotation.</title>
        <authorList>
            <consortium name="The Broad Institute Genomics Platform"/>
            <consortium name="The Broad Institute Genome Sequencing Center for Infectious Disease"/>
            <person name="Wu L."/>
            <person name="Ma J."/>
        </authorList>
    </citation>
    <scope>NUCLEOTIDE SEQUENCE [LARGE SCALE GENOMIC DNA]</scope>
    <source>
        <strain evidence="4">JCM 17924</strain>
    </source>
</reference>
<dbReference type="InterPro" id="IPR026444">
    <property type="entry name" value="Secre_tail"/>
</dbReference>